<dbReference type="InterPro" id="IPR000504">
    <property type="entry name" value="RRM_dom"/>
</dbReference>
<feature type="domain" description="RRM" evidence="5">
    <location>
        <begin position="49"/>
        <end position="129"/>
    </location>
</feature>
<reference evidence="6" key="1">
    <citation type="submission" date="2021-01" db="UniProtKB">
        <authorList>
            <consortium name="EnsemblMetazoa"/>
        </authorList>
    </citation>
    <scope>IDENTIFICATION</scope>
</reference>
<dbReference type="CDD" id="cd12639">
    <property type="entry name" value="RRM3_CELF3_4_5_6"/>
    <property type="match status" value="1"/>
</dbReference>
<dbReference type="FunFam" id="3.30.70.330:FF:000069">
    <property type="entry name" value="CUGBP Elav-like family member 5 isoform X1"/>
    <property type="match status" value="1"/>
</dbReference>
<dbReference type="PROSITE" id="PS50102">
    <property type="entry name" value="RRM"/>
    <property type="match status" value="2"/>
</dbReference>
<dbReference type="CDD" id="cd12635">
    <property type="entry name" value="RRM2_CELF3_4_5_6"/>
    <property type="match status" value="1"/>
</dbReference>
<name>A0A7M7MJB6_VARDE</name>
<feature type="region of interest" description="Disordered" evidence="4">
    <location>
        <begin position="1"/>
        <end position="48"/>
    </location>
</feature>
<evidence type="ECO:0000313" key="7">
    <source>
        <dbReference type="Proteomes" id="UP000594260"/>
    </source>
</evidence>
<evidence type="ECO:0000256" key="1">
    <source>
        <dbReference type="ARBA" id="ARBA00022737"/>
    </source>
</evidence>
<dbReference type="GeneID" id="111254203"/>
<dbReference type="InterPro" id="IPR035979">
    <property type="entry name" value="RBD_domain_sf"/>
</dbReference>
<dbReference type="RefSeq" id="XP_022670545.1">
    <property type="nucleotide sequence ID" value="XM_022814810.1"/>
</dbReference>
<dbReference type="Pfam" id="PF00076">
    <property type="entry name" value="RRM_1"/>
    <property type="match status" value="2"/>
</dbReference>
<evidence type="ECO:0000313" key="6">
    <source>
        <dbReference type="EnsemblMetazoa" id="XP_022670545"/>
    </source>
</evidence>
<evidence type="ECO:0000256" key="3">
    <source>
        <dbReference type="PROSITE-ProRule" id="PRU00176"/>
    </source>
</evidence>
<proteinExistence type="predicted"/>
<dbReference type="EnsemblMetazoa" id="XM_022814810">
    <property type="protein sequence ID" value="XP_022670545"/>
    <property type="gene ID" value="LOC111254203"/>
</dbReference>
<dbReference type="PANTHER" id="PTHR24012">
    <property type="entry name" value="RNA BINDING PROTEIN"/>
    <property type="match status" value="1"/>
</dbReference>
<sequence>MFLTEMSRPLQLQGSGATKQLASVVPPSGGETETSTTMGSGGHRGPDERKLFVGMLNKQQNEDDVRGLFNIYGAIEECTILRGPDGHSKGCAFVKFSSHSEAARAIQGLHGSQTMPGASSSLVVKFADTERERQMRRMSQVGQMANIGQLCPSLVAPFAKSILQQFGSSYATYPLGGAAPPAQHIANATNPQTAALMTSYLPSLSPQVAVAIPSALPSPALTPTSVVPSIGYPYPAAPTLSQLTGVPQASALSAFISSPGGVTGVTAGGGTGGSGGAAVIQSQREGPEGCNLFIYHLPQEFGDGELTHMFMPFGNVISAKVFIDRATNQSKCFGFVSFDNPSSAQAAIQAMNGFQIGMKRLKVQLKRPKDASRPY</sequence>
<dbReference type="Proteomes" id="UP000594260">
    <property type="component" value="Unplaced"/>
</dbReference>
<evidence type="ECO:0000256" key="2">
    <source>
        <dbReference type="ARBA" id="ARBA00022884"/>
    </source>
</evidence>
<dbReference type="AlphaFoldDB" id="A0A7M7MJB6"/>
<feature type="domain" description="RRM" evidence="5">
    <location>
        <begin position="290"/>
        <end position="368"/>
    </location>
</feature>
<organism evidence="6 7">
    <name type="scientific">Varroa destructor</name>
    <name type="common">Honeybee mite</name>
    <dbReference type="NCBI Taxonomy" id="109461"/>
    <lineage>
        <taxon>Eukaryota</taxon>
        <taxon>Metazoa</taxon>
        <taxon>Ecdysozoa</taxon>
        <taxon>Arthropoda</taxon>
        <taxon>Chelicerata</taxon>
        <taxon>Arachnida</taxon>
        <taxon>Acari</taxon>
        <taxon>Parasitiformes</taxon>
        <taxon>Mesostigmata</taxon>
        <taxon>Gamasina</taxon>
        <taxon>Dermanyssoidea</taxon>
        <taxon>Varroidae</taxon>
        <taxon>Varroa</taxon>
    </lineage>
</organism>
<evidence type="ECO:0000259" key="5">
    <source>
        <dbReference type="PROSITE" id="PS50102"/>
    </source>
</evidence>
<keyword evidence="1" id="KW-0677">Repeat</keyword>
<protein>
    <recommendedName>
        <fullName evidence="5">RRM domain-containing protein</fullName>
    </recommendedName>
</protein>
<dbReference type="Gene3D" id="3.30.70.330">
    <property type="match status" value="2"/>
</dbReference>
<dbReference type="SMART" id="SM00360">
    <property type="entry name" value="RRM"/>
    <property type="match status" value="2"/>
</dbReference>
<dbReference type="FunFam" id="3.30.70.330:FF:000007">
    <property type="entry name" value="CUGBP Elav-like family member 4 isoform 3"/>
    <property type="match status" value="1"/>
</dbReference>
<feature type="compositionally biased region" description="Polar residues" evidence="4">
    <location>
        <begin position="10"/>
        <end position="21"/>
    </location>
</feature>
<dbReference type="SUPFAM" id="SSF54928">
    <property type="entry name" value="RNA-binding domain, RBD"/>
    <property type="match status" value="1"/>
</dbReference>
<evidence type="ECO:0000256" key="4">
    <source>
        <dbReference type="SAM" id="MobiDB-lite"/>
    </source>
</evidence>
<accession>A0A7M7MJB6</accession>
<dbReference type="InterPro" id="IPR012677">
    <property type="entry name" value="Nucleotide-bd_a/b_plait_sf"/>
</dbReference>
<keyword evidence="2 3" id="KW-0694">RNA-binding</keyword>
<dbReference type="GO" id="GO:0003723">
    <property type="term" value="F:RNA binding"/>
    <property type="evidence" value="ECO:0007669"/>
    <property type="project" value="UniProtKB-UniRule"/>
</dbReference>
<feature type="compositionally biased region" description="Low complexity" evidence="4">
    <location>
        <begin position="28"/>
        <end position="38"/>
    </location>
</feature>
<keyword evidence="7" id="KW-1185">Reference proteome</keyword>